<dbReference type="Pfam" id="PF01135">
    <property type="entry name" value="PCMT"/>
    <property type="match status" value="1"/>
</dbReference>
<evidence type="ECO:0000256" key="2">
    <source>
        <dbReference type="ARBA" id="ARBA00013346"/>
    </source>
</evidence>
<dbReference type="EMBL" id="FKBS01000025">
    <property type="protein sequence ID" value="SAI48969.1"/>
    <property type="molecule type" value="Genomic_DNA"/>
</dbReference>
<protein>
    <recommendedName>
        <fullName evidence="2">Protein-L-isoaspartate O-methyltransferase</fullName>
    </recommendedName>
    <alternativeName>
        <fullName evidence="3">Protein L-isoaspartyl methyltransferase</fullName>
    </alternativeName>
</protein>
<evidence type="ECO:0000256" key="1">
    <source>
        <dbReference type="ARBA" id="ARBA00005369"/>
    </source>
</evidence>
<organism evidence="4 5">
    <name type="scientific">Bordetella ansorpii</name>
    <dbReference type="NCBI Taxonomy" id="288768"/>
    <lineage>
        <taxon>Bacteria</taxon>
        <taxon>Pseudomonadati</taxon>
        <taxon>Pseudomonadota</taxon>
        <taxon>Betaproteobacteria</taxon>
        <taxon>Burkholderiales</taxon>
        <taxon>Alcaligenaceae</taxon>
        <taxon>Bordetella</taxon>
    </lineage>
</organism>
<evidence type="ECO:0000313" key="5">
    <source>
        <dbReference type="Proteomes" id="UP000077037"/>
    </source>
</evidence>
<dbReference type="Gene3D" id="3.40.50.150">
    <property type="entry name" value="Vaccinia Virus protein VP39"/>
    <property type="match status" value="1"/>
</dbReference>
<evidence type="ECO:0000256" key="3">
    <source>
        <dbReference type="ARBA" id="ARBA00030757"/>
    </source>
</evidence>
<dbReference type="Proteomes" id="UP000077037">
    <property type="component" value="Unassembled WGS sequence"/>
</dbReference>
<name>A0A157QVI7_9BORD</name>
<keyword evidence="4" id="KW-0808">Transferase</keyword>
<dbReference type="InterPro" id="IPR029063">
    <property type="entry name" value="SAM-dependent_MTases_sf"/>
</dbReference>
<comment type="similarity">
    <text evidence="1">Belongs to the methyltransferase superfamily. L-isoaspartyl/D-aspartyl protein methyltransferase family.</text>
</comment>
<dbReference type="InterPro" id="IPR000682">
    <property type="entry name" value="PCMT"/>
</dbReference>
<dbReference type="PANTHER" id="PTHR11579:SF18">
    <property type="entry name" value="PROTEIN-L-ISOASPARTATE O-METHYLTRANSFERASE"/>
    <property type="match status" value="1"/>
</dbReference>
<evidence type="ECO:0000313" key="4">
    <source>
        <dbReference type="EMBL" id="SAI48969.1"/>
    </source>
</evidence>
<dbReference type="CDD" id="cd02440">
    <property type="entry name" value="AdoMet_MTases"/>
    <property type="match status" value="1"/>
</dbReference>
<accession>A0A157QVI7</accession>
<dbReference type="GO" id="GO:0004719">
    <property type="term" value="F:protein-L-isoaspartate (D-aspartate) O-methyltransferase activity"/>
    <property type="evidence" value="ECO:0007669"/>
    <property type="project" value="InterPro"/>
</dbReference>
<proteinExistence type="inferred from homology"/>
<dbReference type="GO" id="GO:0032259">
    <property type="term" value="P:methylation"/>
    <property type="evidence" value="ECO:0007669"/>
    <property type="project" value="UniProtKB-KW"/>
</dbReference>
<gene>
    <name evidence="4" type="primary">pcm</name>
    <name evidence="4" type="ORF">SAMEA1982600_03997</name>
</gene>
<keyword evidence="4" id="KW-0489">Methyltransferase</keyword>
<dbReference type="SUPFAM" id="SSF53335">
    <property type="entry name" value="S-adenosyl-L-methionine-dependent methyltransferases"/>
    <property type="match status" value="1"/>
</dbReference>
<dbReference type="GO" id="GO:0005737">
    <property type="term" value="C:cytoplasm"/>
    <property type="evidence" value="ECO:0007669"/>
    <property type="project" value="TreeGrafter"/>
</dbReference>
<dbReference type="PANTHER" id="PTHR11579">
    <property type="entry name" value="PROTEIN-L-ISOASPARTATE O-METHYLTRANSFERASE"/>
    <property type="match status" value="1"/>
</dbReference>
<dbReference type="AlphaFoldDB" id="A0A157QVI7"/>
<sequence length="237" mass="25968">MARDIHPRLTVMNASTLPDVEHARFNMVEQQIRPWDVLDLKVLDALFAVRRELFVPPALRALAFSDTELPLQINAVDTRETMLPPRVEARLAQDLLLQPSDCVLEIGTGSGYQAALLGHLAQQVTSVEIDSRLAAFAQQNLQMNNVGNVKVETGDGRNGWGSTEFDAILVTGSVPSVPDALKYQLRVGGRMVVVVGQAPVMTACRITRTTAASFETVNLFETVIKPLRGTAVSQFKF</sequence>
<reference evidence="4 5" key="1">
    <citation type="submission" date="2016-03" db="EMBL/GenBank/DDBJ databases">
        <authorList>
            <consortium name="Pathogen Informatics"/>
        </authorList>
    </citation>
    <scope>NUCLEOTIDE SEQUENCE [LARGE SCALE GENOMIC DNA]</scope>
    <source>
        <strain evidence="4 5">NCTC13364</strain>
    </source>
</reference>